<proteinExistence type="predicted"/>
<dbReference type="InterPro" id="IPR032095">
    <property type="entry name" value="Sacchrp_dh-like_C"/>
</dbReference>
<dbReference type="PANTHER" id="PTHR11133:SF22">
    <property type="entry name" value="ALPHA-AMINOADIPIC SEMIALDEHYDE SYNTHASE, MITOCHONDRIAL"/>
    <property type="match status" value="1"/>
</dbReference>
<dbReference type="KEGG" id="marb:CJ263_09990"/>
<evidence type="ECO:0000313" key="1">
    <source>
        <dbReference type="EMBL" id="ASV30513.1"/>
    </source>
</evidence>
<dbReference type="RefSeq" id="WP_094997131.1">
    <property type="nucleotide sequence ID" value="NZ_BMJL01000002.1"/>
</dbReference>
<dbReference type="SUPFAM" id="SSF55347">
    <property type="entry name" value="Glyceraldehyde-3-phosphate dehydrogenase-like, C-terminal domain"/>
    <property type="match status" value="1"/>
</dbReference>
<dbReference type="Pfam" id="PF03435">
    <property type="entry name" value="Sacchrp_dh_NADP"/>
    <property type="match status" value="1"/>
</dbReference>
<dbReference type="EMBL" id="CP022957">
    <property type="protein sequence ID" value="ASV30513.1"/>
    <property type="molecule type" value="Genomic_DNA"/>
</dbReference>
<dbReference type="InterPro" id="IPR051168">
    <property type="entry name" value="AASS"/>
</dbReference>
<dbReference type="Proteomes" id="UP000215244">
    <property type="component" value="Chromosome"/>
</dbReference>
<dbReference type="Gene3D" id="3.30.360.10">
    <property type="entry name" value="Dihydrodipicolinate Reductase, domain 2"/>
    <property type="match status" value="1"/>
</dbReference>
<dbReference type="GO" id="GO:0005737">
    <property type="term" value="C:cytoplasm"/>
    <property type="evidence" value="ECO:0007669"/>
    <property type="project" value="TreeGrafter"/>
</dbReference>
<organism evidence="1 2">
    <name type="scientific">Maribacter cobaltidurans</name>
    <dbReference type="NCBI Taxonomy" id="1178778"/>
    <lineage>
        <taxon>Bacteria</taxon>
        <taxon>Pseudomonadati</taxon>
        <taxon>Bacteroidota</taxon>
        <taxon>Flavobacteriia</taxon>
        <taxon>Flavobacteriales</taxon>
        <taxon>Flavobacteriaceae</taxon>
        <taxon>Maribacter</taxon>
    </lineage>
</organism>
<dbReference type="OrthoDB" id="973788at2"/>
<dbReference type="InterPro" id="IPR036291">
    <property type="entry name" value="NAD(P)-bd_dom_sf"/>
</dbReference>
<dbReference type="SUPFAM" id="SSF51735">
    <property type="entry name" value="NAD(P)-binding Rossmann-fold domains"/>
    <property type="match status" value="1"/>
</dbReference>
<dbReference type="GO" id="GO:0019878">
    <property type="term" value="P:lysine biosynthetic process via aminoadipic acid"/>
    <property type="evidence" value="ECO:0007669"/>
    <property type="project" value="TreeGrafter"/>
</dbReference>
<reference evidence="1 2" key="1">
    <citation type="submission" date="2017-08" db="EMBL/GenBank/DDBJ databases">
        <title>The complete genome sequence of Maribacter sp. B1, isolated from deep-sea sediment.</title>
        <authorList>
            <person name="Wu Y.-H."/>
            <person name="Cheng H."/>
            <person name="Xu X.-W."/>
        </authorList>
    </citation>
    <scope>NUCLEOTIDE SEQUENCE [LARGE SCALE GENOMIC DNA]</scope>
    <source>
        <strain evidence="1 2">B1</strain>
    </source>
</reference>
<accession>A0A223V547</accession>
<keyword evidence="2" id="KW-1185">Reference proteome</keyword>
<protein>
    <submittedName>
        <fullName evidence="1">Saccharopine dehydrogenase</fullName>
    </submittedName>
</protein>
<evidence type="ECO:0000313" key="2">
    <source>
        <dbReference type="Proteomes" id="UP000215244"/>
    </source>
</evidence>
<dbReference type="Gene3D" id="1.10.1870.10">
    <property type="entry name" value="Domain 3, Saccharopine reductase"/>
    <property type="match status" value="1"/>
</dbReference>
<dbReference type="Gene3D" id="3.40.50.720">
    <property type="entry name" value="NAD(P)-binding Rossmann-like Domain"/>
    <property type="match status" value="1"/>
</dbReference>
<dbReference type="AlphaFoldDB" id="A0A223V547"/>
<dbReference type="GO" id="GO:0004753">
    <property type="term" value="F:saccharopine dehydrogenase activity"/>
    <property type="evidence" value="ECO:0007669"/>
    <property type="project" value="TreeGrafter"/>
</dbReference>
<gene>
    <name evidence="1" type="ORF">CJ263_09990</name>
</gene>
<name>A0A223V547_9FLAO</name>
<dbReference type="Pfam" id="PF16653">
    <property type="entry name" value="Sacchrp_dh_C"/>
    <property type="match status" value="1"/>
</dbReference>
<sequence>MVRKILIVGAGKSTSFLLDYLLEKSETENIKITIGDLDTSAISENIKSHLNCSVIALDIFKDNERISAIQEADLVISMLPARFHIKIAEDCLTYKKHLVTASYISPELNKLNEKVKESGLVFMNEIGLDPGIDHMSAMQVIDRIREQGGKILLFESFCGGLVAPEYDNNLWNYKFTWNPRNVVLAGQGGTAKFIQEGTYKYIPYHKLFRRTEFFEVEGYGKFEGYANRDSLNYREAYSLQDALTIYRGTMRRVGFSKAWNIFVQLGATDDTYTIESSEDMTYREFINLFLPYSPTDSVELKLRHYLKIDQDDSTWEKLVELNLFDNSKKIGIPNATPAQALQKILEDQWTLKDKEKDMIVMYHKFGYELKGEKKQIDSKLVVIGEDRVHTAMAKTVGLPVAIAALKILNGKITTPGVQIPIAKEVYEPILKELETLGVNFKEYEVPYLGYNPDSVAS</sequence>
<dbReference type="InterPro" id="IPR005097">
    <property type="entry name" value="Sacchrp_dh_NADP-bd"/>
</dbReference>
<dbReference type="PANTHER" id="PTHR11133">
    <property type="entry name" value="SACCHAROPINE DEHYDROGENASE"/>
    <property type="match status" value="1"/>
</dbReference>